<accession>A0A1I3MH21</accession>
<evidence type="ECO:0000313" key="1">
    <source>
        <dbReference type="EMBL" id="SFI96299.1"/>
    </source>
</evidence>
<dbReference type="AlphaFoldDB" id="A0A1I3MH21"/>
<name>A0A1I3MH21_9EURY</name>
<gene>
    <name evidence="1" type="ORF">SAMN05443661_110149</name>
</gene>
<dbReference type="Proteomes" id="UP000182829">
    <property type="component" value="Unassembled WGS sequence"/>
</dbReference>
<dbReference type="OrthoDB" id="176093at2157"/>
<evidence type="ECO:0000313" key="2">
    <source>
        <dbReference type="Proteomes" id="UP000182829"/>
    </source>
</evidence>
<reference evidence="1 2" key="1">
    <citation type="submission" date="2016-10" db="EMBL/GenBank/DDBJ databases">
        <authorList>
            <person name="de Groot N.N."/>
        </authorList>
    </citation>
    <scope>NUCLEOTIDE SEQUENCE [LARGE SCALE GENOMIC DNA]</scope>
    <source>
        <strain evidence="1 2">SP2</strain>
    </source>
</reference>
<dbReference type="RefSeq" id="WP_005576727.1">
    <property type="nucleotide sequence ID" value="NZ_FORO01000010.1"/>
</dbReference>
<protein>
    <submittedName>
        <fullName evidence="1">Uncharacterized protein</fullName>
    </submittedName>
</protein>
<sequence>MPTTNARTRRAFEEYRILRVLDEDPDESVLEGPAIWFNITDGEFRAYDGTDFGTLEFTPDA</sequence>
<organism evidence="1 2">
    <name type="scientific">Natronobacterium gregoryi</name>
    <dbReference type="NCBI Taxonomy" id="44930"/>
    <lineage>
        <taxon>Archaea</taxon>
        <taxon>Methanobacteriati</taxon>
        <taxon>Methanobacteriota</taxon>
        <taxon>Stenosarchaea group</taxon>
        <taxon>Halobacteria</taxon>
        <taxon>Halobacteriales</taxon>
        <taxon>Natrialbaceae</taxon>
        <taxon>Natronobacterium</taxon>
    </lineage>
</organism>
<dbReference type="EMBL" id="FORO01000010">
    <property type="protein sequence ID" value="SFI96299.1"/>
    <property type="molecule type" value="Genomic_DNA"/>
</dbReference>
<dbReference type="GeneID" id="14209465"/>
<proteinExistence type="predicted"/>